<dbReference type="InterPro" id="IPR027417">
    <property type="entry name" value="P-loop_NTPase"/>
</dbReference>
<dbReference type="Pfam" id="PF00004">
    <property type="entry name" value="AAA"/>
    <property type="match status" value="1"/>
</dbReference>
<name>A0A132BD63_MOLSC</name>
<dbReference type="SUPFAM" id="SSF52540">
    <property type="entry name" value="P-loop containing nucleoside triphosphate hydrolases"/>
    <property type="match status" value="1"/>
</dbReference>
<gene>
    <name evidence="2" type="ORF">LY89DRAFT_272029</name>
</gene>
<evidence type="ECO:0000313" key="3">
    <source>
        <dbReference type="Proteomes" id="UP000070700"/>
    </source>
</evidence>
<dbReference type="Proteomes" id="UP000070700">
    <property type="component" value="Unassembled WGS sequence"/>
</dbReference>
<dbReference type="GeneID" id="28816098"/>
<feature type="domain" description="AAA+ ATPase" evidence="1">
    <location>
        <begin position="408"/>
        <end position="535"/>
    </location>
</feature>
<dbReference type="PANTHER" id="PTHR46411:SF2">
    <property type="entry name" value="AAA+ ATPASE DOMAIN-CONTAINING PROTEIN"/>
    <property type="match status" value="1"/>
</dbReference>
<dbReference type="RefSeq" id="XP_018064548.1">
    <property type="nucleotide sequence ID" value="XM_018206372.1"/>
</dbReference>
<dbReference type="PANTHER" id="PTHR46411">
    <property type="entry name" value="FAMILY ATPASE, PUTATIVE-RELATED"/>
    <property type="match status" value="1"/>
</dbReference>
<organism evidence="2 3">
    <name type="scientific">Mollisia scopiformis</name>
    <name type="common">Conifer needle endophyte fungus</name>
    <name type="synonym">Phialocephala scopiformis</name>
    <dbReference type="NCBI Taxonomy" id="149040"/>
    <lineage>
        <taxon>Eukaryota</taxon>
        <taxon>Fungi</taxon>
        <taxon>Dikarya</taxon>
        <taxon>Ascomycota</taxon>
        <taxon>Pezizomycotina</taxon>
        <taxon>Leotiomycetes</taxon>
        <taxon>Helotiales</taxon>
        <taxon>Mollisiaceae</taxon>
        <taxon>Mollisia</taxon>
    </lineage>
</organism>
<sequence>MEETKEKPSASVLQPKQKRIIRVDQIFSKKTRQIHFVPTKKPEKTEHKFNKTVLVIRRIISSKGLVAAIEVDIKSPALKEVLDEIFEGVEGLRLNKTPPIAEPELLFHAGEQLYSRLKKLEASPNPNEALINDISAVLDFIQEHFGGNIDSLKSLSEHGEITYNLIWALFPPKTLGYTAANIQHQPQVFIFKEGTDIETSTEKYYYVTGQVINHDGMDFGRGEMHIKIPYFEGTKKVRSLAAYPFSQHARRDELRKELIERGRKFARLVTSVCQEYAGMGVKEERTPQGMEEMLFEATGRVMIDPGAFRLYQPNWSNLLNPWVHADMPKDNLSDEEYLICNHRVLGFSLASKEWGAFAVSPLKDVVWDESAFEKLIIEPKRRDLICSLVRSHRNDKTGFDDIIRNKGKGLIGLLSGGPGVGKTLTAEVVAELTHKPLYMISAGELGTELEKVDQRLQMVLDITRRWSCVLLIDEADVFLQERSNLDMLRNALVSIFLRRLEYFQGILIMTTNRRKAIDPAFQSRIHFKIHYPALTESSRAQVWKDFLSTAPAGVKKPELSNEQIVQLARIPLNGREIKNTISCAFSMSRESGMALTVQRVEEVLSILVDDWNLDE</sequence>
<dbReference type="SMART" id="SM00382">
    <property type="entry name" value="AAA"/>
    <property type="match status" value="1"/>
</dbReference>
<proteinExistence type="predicted"/>
<dbReference type="OrthoDB" id="10042665at2759"/>
<dbReference type="GO" id="GO:0005524">
    <property type="term" value="F:ATP binding"/>
    <property type="evidence" value="ECO:0007669"/>
    <property type="project" value="InterPro"/>
</dbReference>
<dbReference type="Pfam" id="PF22942">
    <property type="entry name" value="DUF7025"/>
    <property type="match status" value="1"/>
</dbReference>
<dbReference type="GO" id="GO:0016887">
    <property type="term" value="F:ATP hydrolysis activity"/>
    <property type="evidence" value="ECO:0007669"/>
    <property type="project" value="InterPro"/>
</dbReference>
<dbReference type="InterPro" id="IPR054289">
    <property type="entry name" value="DUF7025"/>
</dbReference>
<dbReference type="EMBL" id="KQ947430">
    <property type="protein sequence ID" value="KUJ10193.1"/>
    <property type="molecule type" value="Genomic_DNA"/>
</dbReference>
<evidence type="ECO:0000259" key="1">
    <source>
        <dbReference type="SMART" id="SM00382"/>
    </source>
</evidence>
<accession>A0A132BD63</accession>
<protein>
    <submittedName>
        <fullName evidence="2">p-loop containing nucleoside triphosphate hydrolase protein</fullName>
    </submittedName>
</protein>
<keyword evidence="3" id="KW-1185">Reference proteome</keyword>
<dbReference type="InterPro" id="IPR003593">
    <property type="entry name" value="AAA+_ATPase"/>
</dbReference>
<keyword evidence="2" id="KW-0378">Hydrolase</keyword>
<dbReference type="Gene3D" id="3.40.50.300">
    <property type="entry name" value="P-loop containing nucleotide triphosphate hydrolases"/>
    <property type="match status" value="1"/>
</dbReference>
<dbReference type="InParanoid" id="A0A132BD63"/>
<dbReference type="KEGG" id="psco:LY89DRAFT_272029"/>
<dbReference type="AlphaFoldDB" id="A0A132BD63"/>
<dbReference type="InterPro" id="IPR003959">
    <property type="entry name" value="ATPase_AAA_core"/>
</dbReference>
<reference evidence="2 3" key="1">
    <citation type="submission" date="2015-10" db="EMBL/GenBank/DDBJ databases">
        <title>Full genome of DAOMC 229536 Phialocephala scopiformis, a fungal endophyte of spruce producing the potent anti-insectan compound rugulosin.</title>
        <authorList>
            <consortium name="DOE Joint Genome Institute"/>
            <person name="Walker A.K."/>
            <person name="Frasz S.L."/>
            <person name="Seifert K.A."/>
            <person name="Miller J.D."/>
            <person name="Mondo S.J."/>
            <person name="Labutti K."/>
            <person name="Lipzen A."/>
            <person name="Dockter R."/>
            <person name="Kennedy M."/>
            <person name="Grigoriev I.V."/>
            <person name="Spatafora J.W."/>
        </authorList>
    </citation>
    <scope>NUCLEOTIDE SEQUENCE [LARGE SCALE GENOMIC DNA]</scope>
    <source>
        <strain evidence="2 3">CBS 120377</strain>
    </source>
</reference>
<dbReference type="CDD" id="cd19481">
    <property type="entry name" value="RecA-like_protease"/>
    <property type="match status" value="1"/>
</dbReference>
<evidence type="ECO:0000313" key="2">
    <source>
        <dbReference type="EMBL" id="KUJ10193.1"/>
    </source>
</evidence>